<feature type="domain" description="Solute-binding protein family 3/N-terminal" evidence="3">
    <location>
        <begin position="75"/>
        <end position="305"/>
    </location>
</feature>
<keyword evidence="5" id="KW-1185">Reference proteome</keyword>
<evidence type="ECO:0000313" key="4">
    <source>
        <dbReference type="EMBL" id="NYD53699.1"/>
    </source>
</evidence>
<keyword evidence="1 2" id="KW-0732">Signal</keyword>
<dbReference type="Pfam" id="PF00497">
    <property type="entry name" value="SBP_bac_3"/>
    <property type="match status" value="1"/>
</dbReference>
<dbReference type="InterPro" id="IPR001638">
    <property type="entry name" value="Solute-binding_3/MltF_N"/>
</dbReference>
<feature type="chain" id="PRO_5038909192" evidence="2">
    <location>
        <begin position="26"/>
        <end position="318"/>
    </location>
</feature>
<evidence type="ECO:0000256" key="2">
    <source>
        <dbReference type="SAM" id="SignalP"/>
    </source>
</evidence>
<dbReference type="SUPFAM" id="SSF53850">
    <property type="entry name" value="Periplasmic binding protein-like II"/>
    <property type="match status" value="1"/>
</dbReference>
<gene>
    <name evidence="4" type="ORF">BKA02_000754</name>
</gene>
<comment type="caution">
    <text evidence="4">The sequence shown here is derived from an EMBL/GenBank/DDBJ whole genome shotgun (WGS) entry which is preliminary data.</text>
</comment>
<name>A0A7Y9ETK5_9MICO</name>
<evidence type="ECO:0000259" key="3">
    <source>
        <dbReference type="SMART" id="SM00062"/>
    </source>
</evidence>
<organism evidence="4 5">
    <name type="scientific">Microbacterium pseudoresistens</name>
    <dbReference type="NCBI Taxonomy" id="640634"/>
    <lineage>
        <taxon>Bacteria</taxon>
        <taxon>Bacillati</taxon>
        <taxon>Actinomycetota</taxon>
        <taxon>Actinomycetes</taxon>
        <taxon>Micrococcales</taxon>
        <taxon>Microbacteriaceae</taxon>
        <taxon>Microbacterium</taxon>
    </lineage>
</organism>
<dbReference type="AlphaFoldDB" id="A0A7Y9ETK5"/>
<dbReference type="EMBL" id="JACCBH010000001">
    <property type="protein sequence ID" value="NYD53699.1"/>
    <property type="molecule type" value="Genomic_DNA"/>
</dbReference>
<evidence type="ECO:0000256" key="1">
    <source>
        <dbReference type="ARBA" id="ARBA00022729"/>
    </source>
</evidence>
<dbReference type="PROSITE" id="PS51257">
    <property type="entry name" value="PROKAR_LIPOPROTEIN"/>
    <property type="match status" value="1"/>
</dbReference>
<sequence length="318" mass="32870">MKISSVNKASAALALVLVLGLSACSSETGSPGASDTDSPDDSGTALDIEEVNTFDEVKADPDVEALIPDSYKSSDFTMALSAGAPPQTFVSADGHTSLGSNADIARLLIRVMGIDAELVSVPFDGIIPGLVSGKYTVAMASMTPNADRLQQMDMIPFTSGGSAIAVPSGNPKDLSLDGLCGASVAVAAGTIQATVELPALNDACAGKEPINIVTVPDTNQAILALSNGRADAFMGDGVPLAYAKRTGDVNFELLPDVITREGGYGNILAMGVPKDSDLTPALVSAMKIVAAMPEYTEIFERWGMDGYQLEEAQIEQLH</sequence>
<dbReference type="PANTHER" id="PTHR35936">
    <property type="entry name" value="MEMBRANE-BOUND LYTIC MUREIN TRANSGLYCOSYLASE F"/>
    <property type="match status" value="1"/>
</dbReference>
<evidence type="ECO:0000313" key="5">
    <source>
        <dbReference type="Proteomes" id="UP000552045"/>
    </source>
</evidence>
<dbReference type="Proteomes" id="UP000552045">
    <property type="component" value="Unassembled WGS sequence"/>
</dbReference>
<feature type="signal peptide" evidence="2">
    <location>
        <begin position="1"/>
        <end position="25"/>
    </location>
</feature>
<proteinExistence type="predicted"/>
<dbReference type="RefSeq" id="WP_179431460.1">
    <property type="nucleotide sequence ID" value="NZ_BAABLC010000009.1"/>
</dbReference>
<dbReference type="SMART" id="SM00062">
    <property type="entry name" value="PBPb"/>
    <property type="match status" value="1"/>
</dbReference>
<dbReference type="PANTHER" id="PTHR35936:SF19">
    <property type="entry name" value="AMINO-ACID-BINDING PROTEIN YXEM-RELATED"/>
    <property type="match status" value="1"/>
</dbReference>
<accession>A0A7Y9ETK5</accession>
<protein>
    <submittedName>
        <fullName evidence="4">Polar amino acid transport system substrate-binding protein</fullName>
    </submittedName>
</protein>
<dbReference type="Gene3D" id="3.40.190.10">
    <property type="entry name" value="Periplasmic binding protein-like II"/>
    <property type="match status" value="2"/>
</dbReference>
<reference evidence="4 5" key="1">
    <citation type="submission" date="2020-07" db="EMBL/GenBank/DDBJ databases">
        <title>Sequencing the genomes of 1000 actinobacteria strains.</title>
        <authorList>
            <person name="Klenk H.-P."/>
        </authorList>
    </citation>
    <scope>NUCLEOTIDE SEQUENCE [LARGE SCALE GENOMIC DNA]</scope>
    <source>
        <strain evidence="4 5">DSM 22185</strain>
    </source>
</reference>